<evidence type="ECO:0000259" key="5">
    <source>
        <dbReference type="Pfam" id="PF07992"/>
    </source>
</evidence>
<evidence type="ECO:0000256" key="2">
    <source>
        <dbReference type="ARBA" id="ARBA00023002"/>
    </source>
</evidence>
<dbReference type="Proteomes" id="UP000616724">
    <property type="component" value="Unassembled WGS sequence"/>
</dbReference>
<comment type="caution">
    <text evidence="8">The sequence shown here is derived from an EMBL/GenBank/DDBJ whole genome shotgun (WGS) entry which is preliminary data.</text>
</comment>
<evidence type="ECO:0000259" key="7">
    <source>
        <dbReference type="Pfam" id="PF17806"/>
    </source>
</evidence>
<dbReference type="Gene3D" id="3.10.20.440">
    <property type="entry name" value="2Fe-2S iron-sulphur cluster binding domain, sarcosine oxidase, alpha subunit, N-terminal domain"/>
    <property type="match status" value="1"/>
</dbReference>
<dbReference type="Gene3D" id="3.30.1360.120">
    <property type="entry name" value="Probable tRNA modification gtpase trme, domain 1"/>
    <property type="match status" value="2"/>
</dbReference>
<dbReference type="Pfam" id="PF08669">
    <property type="entry name" value="GCV_T_C"/>
    <property type="match status" value="1"/>
</dbReference>
<feature type="domain" description="Aminomethyltransferase C-terminal" evidence="6">
    <location>
        <begin position="876"/>
        <end position="952"/>
    </location>
</feature>
<keyword evidence="2" id="KW-0560">Oxidoreductase</keyword>
<dbReference type="AlphaFoldDB" id="A0A8J3RNZ7"/>
<dbReference type="InterPro" id="IPR013977">
    <property type="entry name" value="GcvT_C"/>
</dbReference>
<dbReference type="PRINTS" id="PR00411">
    <property type="entry name" value="PNDRDTASEI"/>
</dbReference>
<dbReference type="Pfam" id="PF17806">
    <property type="entry name" value="SO_alpha_A3"/>
    <property type="match status" value="1"/>
</dbReference>
<dbReference type="SUPFAM" id="SSF101790">
    <property type="entry name" value="Aminomethyltransferase beta-barrel domain"/>
    <property type="match status" value="1"/>
</dbReference>
<evidence type="ECO:0000313" key="8">
    <source>
        <dbReference type="EMBL" id="GIH77616.1"/>
    </source>
</evidence>
<dbReference type="SUPFAM" id="SSF103025">
    <property type="entry name" value="Folate-binding domain"/>
    <property type="match status" value="2"/>
</dbReference>
<name>A0A8J3RNZ7_9ACTN</name>
<keyword evidence="9" id="KW-1185">Reference proteome</keyword>
<dbReference type="InterPro" id="IPR042204">
    <property type="entry name" value="2Fe-2S-bd_N"/>
</dbReference>
<feature type="region of interest" description="Disordered" evidence="3">
    <location>
        <begin position="95"/>
        <end position="144"/>
    </location>
</feature>
<dbReference type="Pfam" id="PF07992">
    <property type="entry name" value="Pyr_redox_2"/>
    <property type="match status" value="1"/>
</dbReference>
<dbReference type="GO" id="GO:0016491">
    <property type="term" value="F:oxidoreductase activity"/>
    <property type="evidence" value="ECO:0007669"/>
    <property type="project" value="UniProtKB-KW"/>
</dbReference>
<reference evidence="8 9" key="1">
    <citation type="submission" date="2021-01" db="EMBL/GenBank/DDBJ databases">
        <title>Whole genome shotgun sequence of Planobispora longispora NBRC 13918.</title>
        <authorList>
            <person name="Komaki H."/>
            <person name="Tamura T."/>
        </authorList>
    </citation>
    <scope>NUCLEOTIDE SEQUENCE [LARGE SCALE GENOMIC DNA]</scope>
    <source>
        <strain evidence="8 9">NBRC 13918</strain>
    </source>
</reference>
<dbReference type="SUPFAM" id="SSF51905">
    <property type="entry name" value="FAD/NAD(P)-binding domain"/>
    <property type="match status" value="1"/>
</dbReference>
<accession>A0A8J3RNZ7</accession>
<dbReference type="InterPro" id="IPR027266">
    <property type="entry name" value="TrmE/GcvT-like"/>
</dbReference>
<evidence type="ECO:0000259" key="4">
    <source>
        <dbReference type="Pfam" id="PF01571"/>
    </source>
</evidence>
<dbReference type="InterPro" id="IPR041854">
    <property type="entry name" value="BFD-like_2Fe2S-bd_dom_sf"/>
</dbReference>
<feature type="domain" description="GCVT N-terminal" evidence="4">
    <location>
        <begin position="595"/>
        <end position="856"/>
    </location>
</feature>
<dbReference type="Pfam" id="PF13510">
    <property type="entry name" value="Fer2_4"/>
    <property type="match status" value="1"/>
</dbReference>
<dbReference type="Gene3D" id="1.10.10.1100">
    <property type="entry name" value="BFD-like [2Fe-2S]-binding domain"/>
    <property type="match status" value="1"/>
</dbReference>
<dbReference type="InterPro" id="IPR028896">
    <property type="entry name" value="GcvT/YgfZ/DmdA"/>
</dbReference>
<sequence length="1124" mass="117969">MRRDSGGRIDRSRVLRFTFDGRELTGHPGDTLASALLACGVRIVGGSVDLGRPRGVFTAGAEEPNALVRVGDEPMVPATTVELRDGLEAWSLRGRGRLGPALPPGGARPVPGAPSGAAGRPGTDRSPGAAGRPGAGAPPGEPRHDKAYLHCDVLVVGGGPAGLAAALAAGEVGARVVLLDDQPEPGGDLLSSRVLLDGGPAPDWVSSVAARLAALPEVRVLSRTTAIGYHDHNYVVAVERRGGCRLWHFRAGRVVLATGAHERSVAFPGNDRPGVMLASAARTYANRYGVLPGRRAVVFTCTDSGHEAARDLAAAGVEIVEIVDPRRDGSLVVGTLADREGALAGAVIGGAAGERAAACDLLAVSGGWNPAVQLFSQSQGRLRFDETLQAFVPHLSAQAERSAGACRGVYGTAAAVADGFAAGSQAAELAGVREREVFRVPECDEPAQSPPAALWTVPARRPSPDRPAGAAGTAPAAPDPSDSTAEAAHGPGAGGDAEAFVDLQRDVTVADLGRAAGAGLRSVEHVKRYTTAGTGAEQGKTSGATAVGVVAALLGVEPGQVGTTTFRPPYTPVAFGVLAGRDRGALSDPIRVTAMHDLHVARGAVFEDVGQWKRPRYFPLDGESMAEAVERERRAARTGVAAIDASTLGKIEVVGRDAGEFLDRMYPNTLSTLPVGSCRYSVMCGADGMVLDDGVITRLAEDRYLVTTTTGNAAAVLDRLEEWRQTEWPDLDVSFTSVTDHWAVVAVVGPRARPVAEALVTDVDFADFPFMTCRESRFGRVFRISFSGELAYEINVPRWFGAALWEAALERGAVPYGTETMHVLRAEKGFAIVGQETDGTVTPQDLGMSWIVSARKPDFVGRRSHSRPDTARPGRKRLVGLVPDDPREVLTEGAQLVASPGGRRMLGHVTSAYPGVALAMIRDVRAGDRLFAFDARRGCEVPVTVTDPVFHDPQNARRDGDPPDVRLEPVRGYGARSALAGFGGRFAAAGSCGAMIREVPLVPMREARGEAPVEERGRKGLRLGPDWWLVVGGRLVAGGPPGVDVSGQRAVVRLSGPRAGDVLMTGCRIDLHPAVFTVGAHTRTLLARVPVVLHRIEPDAYLILVCSSLAGYLAEWLLDALEGL</sequence>
<evidence type="ECO:0000256" key="1">
    <source>
        <dbReference type="ARBA" id="ARBA00008609"/>
    </source>
</evidence>
<dbReference type="PRINTS" id="PR00368">
    <property type="entry name" value="FADPNR"/>
</dbReference>
<feature type="region of interest" description="Disordered" evidence="3">
    <location>
        <begin position="441"/>
        <end position="497"/>
    </location>
</feature>
<evidence type="ECO:0000313" key="9">
    <source>
        <dbReference type="Proteomes" id="UP000616724"/>
    </source>
</evidence>
<dbReference type="InterPro" id="IPR023753">
    <property type="entry name" value="FAD/NAD-binding_dom"/>
</dbReference>
<dbReference type="Pfam" id="PF01571">
    <property type="entry name" value="GCV_T"/>
    <property type="match status" value="1"/>
</dbReference>
<dbReference type="InterPro" id="IPR007375">
    <property type="entry name" value="SoxG"/>
</dbReference>
<protein>
    <submittedName>
        <fullName evidence="8">Sarcosine oxidase subunit alpha</fullName>
    </submittedName>
</protein>
<dbReference type="InterPro" id="IPR006222">
    <property type="entry name" value="GCVT_N"/>
</dbReference>
<dbReference type="EMBL" id="BOOH01000033">
    <property type="protein sequence ID" value="GIH77616.1"/>
    <property type="molecule type" value="Genomic_DNA"/>
</dbReference>
<evidence type="ECO:0000256" key="3">
    <source>
        <dbReference type="SAM" id="MobiDB-lite"/>
    </source>
</evidence>
<dbReference type="Gene3D" id="3.50.50.60">
    <property type="entry name" value="FAD/NAD(P)-binding domain"/>
    <property type="match status" value="1"/>
</dbReference>
<feature type="compositionally biased region" description="Low complexity" evidence="3">
    <location>
        <begin position="98"/>
        <end position="132"/>
    </location>
</feature>
<organism evidence="8 9">
    <name type="scientific">Planobispora longispora</name>
    <dbReference type="NCBI Taxonomy" id="28887"/>
    <lineage>
        <taxon>Bacteria</taxon>
        <taxon>Bacillati</taxon>
        <taxon>Actinomycetota</taxon>
        <taxon>Actinomycetes</taxon>
        <taxon>Streptosporangiales</taxon>
        <taxon>Streptosporangiaceae</taxon>
        <taxon>Planobispora</taxon>
    </lineage>
</organism>
<gene>
    <name evidence="8" type="ORF">Plo01_40450</name>
</gene>
<dbReference type="Gene3D" id="3.30.70.1520">
    <property type="entry name" value="Heterotetrameric sarcosine oxidase"/>
    <property type="match status" value="1"/>
</dbReference>
<dbReference type="PANTHER" id="PTHR43757:SF2">
    <property type="entry name" value="AMINOMETHYLTRANSFERASE, MITOCHONDRIAL"/>
    <property type="match status" value="1"/>
</dbReference>
<feature type="domain" description="FAD/NAD(P)-binding" evidence="5">
    <location>
        <begin position="152"/>
        <end position="325"/>
    </location>
</feature>
<dbReference type="PANTHER" id="PTHR43757">
    <property type="entry name" value="AMINOMETHYLTRANSFERASE"/>
    <property type="match status" value="1"/>
</dbReference>
<dbReference type="InterPro" id="IPR036188">
    <property type="entry name" value="FAD/NAD-bd_sf"/>
</dbReference>
<dbReference type="InterPro" id="IPR041117">
    <property type="entry name" value="SoxA_A3"/>
</dbReference>
<dbReference type="InterPro" id="IPR029043">
    <property type="entry name" value="GcvT/YgfZ_C"/>
</dbReference>
<evidence type="ECO:0000259" key="6">
    <source>
        <dbReference type="Pfam" id="PF08669"/>
    </source>
</evidence>
<comment type="similarity">
    <text evidence="1">Belongs to the GcvT family.</text>
</comment>
<dbReference type="RefSeq" id="WP_203892174.1">
    <property type="nucleotide sequence ID" value="NZ_BOOH01000033.1"/>
</dbReference>
<feature type="domain" description="SoxA A3" evidence="7">
    <location>
        <begin position="498"/>
        <end position="581"/>
    </location>
</feature>
<dbReference type="Pfam" id="PF04268">
    <property type="entry name" value="SoxG"/>
    <property type="match status" value="1"/>
</dbReference>
<feature type="compositionally biased region" description="Low complexity" evidence="3">
    <location>
        <begin position="467"/>
        <end position="488"/>
    </location>
</feature>
<proteinExistence type="inferred from homology"/>